<sequence length="269" mass="30398">MSETADSQQFTFQGSRISYQQFGSGPAVLLAFHGFGQNNDIFSVLEKPLGGQFTIFAIDLFFHGNSHYLGTSMLTKEFWCELIGHFLQTHNIARFSLMGFSLGGRFALVTAEALAARLDQLILVAPDGITLNHWYWLATSSSPGRTLFRYVMRHLSMLSTFGHLLTRLGLLNKTVMRFAEISLATPDQRALVYRSWTQFRLLHPALKLIAHRLQEHSVRVRFFTGAFDRIVPGTYVLPLTNQLQQYELTVLKTGHNRLVELAGEKIGMS</sequence>
<evidence type="ECO:0000313" key="2">
    <source>
        <dbReference type="EMBL" id="ADB41604.1"/>
    </source>
</evidence>
<dbReference type="PANTHER" id="PTHR46438">
    <property type="entry name" value="ALPHA/BETA-HYDROLASES SUPERFAMILY PROTEIN"/>
    <property type="match status" value="1"/>
</dbReference>
<dbReference type="ESTHER" id="spild-d2qs22">
    <property type="family name" value="6_AlphaBeta_hydrolase"/>
</dbReference>
<keyword evidence="3" id="KW-1185">Reference proteome</keyword>
<dbReference type="eggNOG" id="COG0596">
    <property type="taxonomic scope" value="Bacteria"/>
</dbReference>
<dbReference type="HOGENOM" id="CLU_087225_0_0_10"/>
<dbReference type="STRING" id="504472.Slin_5639"/>
<dbReference type="EMBL" id="CP001769">
    <property type="protein sequence ID" value="ADB41604.1"/>
    <property type="molecule type" value="Genomic_DNA"/>
</dbReference>
<dbReference type="GO" id="GO:0016787">
    <property type="term" value="F:hydrolase activity"/>
    <property type="evidence" value="ECO:0007669"/>
    <property type="project" value="UniProtKB-KW"/>
</dbReference>
<evidence type="ECO:0000259" key="1">
    <source>
        <dbReference type="Pfam" id="PF00561"/>
    </source>
</evidence>
<keyword evidence="2" id="KW-0378">Hydrolase</keyword>
<name>D2QS22_SPILD</name>
<evidence type="ECO:0000313" key="3">
    <source>
        <dbReference type="Proteomes" id="UP000002028"/>
    </source>
</evidence>
<accession>D2QS22</accession>
<dbReference type="Pfam" id="PF00561">
    <property type="entry name" value="Abhydrolase_1"/>
    <property type="match status" value="1"/>
</dbReference>
<dbReference type="Proteomes" id="UP000002028">
    <property type="component" value="Chromosome"/>
</dbReference>
<dbReference type="RefSeq" id="WP_012930097.1">
    <property type="nucleotide sequence ID" value="NC_013730.1"/>
</dbReference>
<dbReference type="SUPFAM" id="SSF53474">
    <property type="entry name" value="alpha/beta-Hydrolases"/>
    <property type="match status" value="1"/>
</dbReference>
<dbReference type="AlphaFoldDB" id="D2QS22"/>
<protein>
    <submittedName>
        <fullName evidence="2">Alpha/beta hydrolase fold protein</fullName>
    </submittedName>
</protein>
<dbReference type="KEGG" id="sli:Slin_5639"/>
<proteinExistence type="predicted"/>
<dbReference type="InterPro" id="IPR000073">
    <property type="entry name" value="AB_hydrolase_1"/>
</dbReference>
<feature type="domain" description="AB hydrolase-1" evidence="1">
    <location>
        <begin position="28"/>
        <end position="256"/>
    </location>
</feature>
<dbReference type="InterPro" id="IPR029058">
    <property type="entry name" value="AB_hydrolase_fold"/>
</dbReference>
<dbReference type="Gene3D" id="3.40.50.1820">
    <property type="entry name" value="alpha/beta hydrolase"/>
    <property type="match status" value="1"/>
</dbReference>
<dbReference type="PANTHER" id="PTHR46438:SF11">
    <property type="entry name" value="LIPASE-RELATED"/>
    <property type="match status" value="1"/>
</dbReference>
<gene>
    <name evidence="2" type="ordered locus">Slin_5639</name>
</gene>
<reference evidence="2 3" key="1">
    <citation type="journal article" date="2010" name="Stand. Genomic Sci.">
        <title>Complete genome sequence of Spirosoma linguale type strain (1).</title>
        <authorList>
            <person name="Lail K."/>
            <person name="Sikorski J."/>
            <person name="Saunders E."/>
            <person name="Lapidus A."/>
            <person name="Glavina Del Rio T."/>
            <person name="Copeland A."/>
            <person name="Tice H."/>
            <person name="Cheng J.-F."/>
            <person name="Lucas S."/>
            <person name="Nolan M."/>
            <person name="Bruce D."/>
            <person name="Goodwin L."/>
            <person name="Pitluck S."/>
            <person name="Ivanova N."/>
            <person name="Mavromatis K."/>
            <person name="Ovchinnikova G."/>
            <person name="Pati A."/>
            <person name="Chen A."/>
            <person name="Palaniappan K."/>
            <person name="Land M."/>
            <person name="Hauser L."/>
            <person name="Chang Y.-J."/>
            <person name="Jeffries C.D."/>
            <person name="Chain P."/>
            <person name="Brettin T."/>
            <person name="Detter J.C."/>
            <person name="Schuetze A."/>
            <person name="Rohde M."/>
            <person name="Tindall B.J."/>
            <person name="Goeker M."/>
            <person name="Bristow J."/>
            <person name="Eisen J.A."/>
            <person name="Markowitz V."/>
            <person name="Hugenholtz P."/>
            <person name="Kyrpides N.C."/>
            <person name="Klenk H.-P."/>
            <person name="Chen F."/>
        </authorList>
    </citation>
    <scope>NUCLEOTIDE SEQUENCE [LARGE SCALE GENOMIC DNA]</scope>
    <source>
        <strain evidence="3">ATCC 33905 / DSM 74 / LMG 10896 / Claus 1</strain>
    </source>
</reference>
<organism evidence="2 3">
    <name type="scientific">Spirosoma linguale (strain ATCC 33905 / DSM 74 / LMG 10896 / Claus 1)</name>
    <dbReference type="NCBI Taxonomy" id="504472"/>
    <lineage>
        <taxon>Bacteria</taxon>
        <taxon>Pseudomonadati</taxon>
        <taxon>Bacteroidota</taxon>
        <taxon>Cytophagia</taxon>
        <taxon>Cytophagales</taxon>
        <taxon>Cytophagaceae</taxon>
        <taxon>Spirosoma</taxon>
    </lineage>
</organism>